<dbReference type="InterPro" id="IPR051343">
    <property type="entry name" value="G-type_lectin_kinases/EP1-like"/>
</dbReference>
<dbReference type="Gene3D" id="2.90.10.30">
    <property type="match status" value="1"/>
</dbReference>
<dbReference type="AlphaFoldDB" id="A0AAV3RLC7"/>
<organism evidence="2 3">
    <name type="scientific">Lithospermum erythrorhizon</name>
    <name type="common">Purple gromwell</name>
    <name type="synonym">Lithospermum officinale var. erythrorhizon</name>
    <dbReference type="NCBI Taxonomy" id="34254"/>
    <lineage>
        <taxon>Eukaryota</taxon>
        <taxon>Viridiplantae</taxon>
        <taxon>Streptophyta</taxon>
        <taxon>Embryophyta</taxon>
        <taxon>Tracheophyta</taxon>
        <taxon>Spermatophyta</taxon>
        <taxon>Magnoliopsida</taxon>
        <taxon>eudicotyledons</taxon>
        <taxon>Gunneridae</taxon>
        <taxon>Pentapetalae</taxon>
        <taxon>asterids</taxon>
        <taxon>lamiids</taxon>
        <taxon>Boraginales</taxon>
        <taxon>Boraginaceae</taxon>
        <taxon>Boraginoideae</taxon>
        <taxon>Lithospermeae</taxon>
        <taxon>Lithospermum</taxon>
    </lineage>
</organism>
<dbReference type="SUPFAM" id="SSF51110">
    <property type="entry name" value="alpha-D-mannose-specific plant lectins"/>
    <property type="match status" value="1"/>
</dbReference>
<dbReference type="EMBL" id="BAABME010028452">
    <property type="protein sequence ID" value="GAA0179354.1"/>
    <property type="molecule type" value="Genomic_DNA"/>
</dbReference>
<keyword evidence="1" id="KW-0732">Signal</keyword>
<keyword evidence="3" id="KW-1185">Reference proteome</keyword>
<evidence type="ECO:0008006" key="4">
    <source>
        <dbReference type="Google" id="ProtNLM"/>
    </source>
</evidence>
<reference evidence="2 3" key="1">
    <citation type="submission" date="2024-01" db="EMBL/GenBank/DDBJ databases">
        <title>The complete chloroplast genome sequence of Lithospermum erythrorhizon: insights into the phylogenetic relationship among Boraginaceae species and the maternal lineages of purple gromwells.</title>
        <authorList>
            <person name="Okada T."/>
            <person name="Watanabe K."/>
        </authorList>
    </citation>
    <scope>NUCLEOTIDE SEQUENCE [LARGE SCALE GENOMIC DNA]</scope>
</reference>
<gene>
    <name evidence="2" type="ORF">LIER_42213</name>
</gene>
<evidence type="ECO:0000313" key="2">
    <source>
        <dbReference type="EMBL" id="GAA0179354.1"/>
    </source>
</evidence>
<dbReference type="Proteomes" id="UP001454036">
    <property type="component" value="Unassembled WGS sequence"/>
</dbReference>
<comment type="caution">
    <text evidence="2">The sequence shown here is derived from an EMBL/GenBank/DDBJ whole genome shotgun (WGS) entry which is preliminary data.</text>
</comment>
<accession>A0AAV3RLC7</accession>
<proteinExistence type="predicted"/>
<dbReference type="InterPro" id="IPR036426">
    <property type="entry name" value="Bulb-type_lectin_dom_sf"/>
</dbReference>
<dbReference type="PANTHER" id="PTHR47976">
    <property type="entry name" value="G-TYPE LECTIN S-RECEPTOR-LIKE SERINE/THREONINE-PROTEIN KINASE SD2-5"/>
    <property type="match status" value="1"/>
</dbReference>
<evidence type="ECO:0000313" key="3">
    <source>
        <dbReference type="Proteomes" id="UP001454036"/>
    </source>
</evidence>
<name>A0AAV3RLC7_LITER</name>
<protein>
    <recommendedName>
        <fullName evidence="4">Bulb-type lectin domain-containing protein</fullName>
    </recommendedName>
</protein>
<evidence type="ECO:0000256" key="1">
    <source>
        <dbReference type="ARBA" id="ARBA00022729"/>
    </source>
</evidence>
<sequence>MSHGAAQSQLVWYATLQLTLEGDLILRDADGTLAWYSNTTGKFVAGLNMSNSRNVILLIVWQFFDHPIDTLVNNQILVSRQELRPIVSVIRDSLLTSVKSNPPQIFYKHHFWDDSRYVQFRNEGLSNKYGILESNFDISP</sequence>
<dbReference type="PANTHER" id="PTHR47976:SF30">
    <property type="entry name" value="RECEPTOR-LIKE SERINE_THREONINE-PROTEIN KINASE"/>
    <property type="match status" value="1"/>
</dbReference>